<dbReference type="InterPro" id="IPR023825">
    <property type="entry name" value="CRISPR-assoc_RAMP_BGP1436"/>
</dbReference>
<accession>A0A8B3FU53</accession>
<protein>
    <submittedName>
        <fullName evidence="2">TIGR03986 family CRISPR-associated RAMP protein</fullName>
    </submittedName>
</protein>
<dbReference type="RefSeq" id="WP_119161353.1">
    <property type="nucleotide sequence ID" value="NZ_LR134442.1"/>
</dbReference>
<evidence type="ECO:0000256" key="1">
    <source>
        <dbReference type="SAM" id="MobiDB-lite"/>
    </source>
</evidence>
<evidence type="ECO:0000313" key="3">
    <source>
        <dbReference type="Proteomes" id="UP000279336"/>
    </source>
</evidence>
<proteinExistence type="predicted"/>
<feature type="compositionally biased region" description="Basic residues" evidence="1">
    <location>
        <begin position="592"/>
        <end position="602"/>
    </location>
</feature>
<reference evidence="2 3" key="1">
    <citation type="submission" date="2018-10" db="EMBL/GenBank/DDBJ databases">
        <title>Propionibacterium australiense Genome Sequencing and Assembly.</title>
        <authorList>
            <person name="Bernier A.-M."/>
            <person name="Bernard K."/>
        </authorList>
    </citation>
    <scope>NUCLEOTIDE SEQUENCE [LARGE SCALE GENOMIC DNA]</scope>
    <source>
        <strain evidence="2 3">NML98A078</strain>
    </source>
</reference>
<evidence type="ECO:0000313" key="2">
    <source>
        <dbReference type="EMBL" id="RLP11403.1"/>
    </source>
</evidence>
<feature type="compositionally biased region" description="Basic and acidic residues" evidence="1">
    <location>
        <begin position="580"/>
        <end position="591"/>
    </location>
</feature>
<feature type="compositionally biased region" description="Basic and acidic residues" evidence="1">
    <location>
        <begin position="606"/>
        <end position="625"/>
    </location>
</feature>
<feature type="compositionally biased region" description="Polar residues" evidence="1">
    <location>
        <begin position="806"/>
        <end position="821"/>
    </location>
</feature>
<dbReference type="NCBIfam" id="TIGR03986">
    <property type="entry name" value="TIGR03986 family CRISPR-associated RAMP protein"/>
    <property type="match status" value="1"/>
</dbReference>
<gene>
    <name evidence="2" type="ORF">D7U36_04310</name>
</gene>
<feature type="region of interest" description="Disordered" evidence="1">
    <location>
        <begin position="545"/>
        <end position="625"/>
    </location>
</feature>
<dbReference type="Proteomes" id="UP000279336">
    <property type="component" value="Unassembled WGS sequence"/>
</dbReference>
<dbReference type="AlphaFoldDB" id="A0A8B3FU53"/>
<dbReference type="OrthoDB" id="5362408at2"/>
<feature type="region of interest" description="Disordered" evidence="1">
    <location>
        <begin position="782"/>
        <end position="830"/>
    </location>
</feature>
<dbReference type="EMBL" id="RCIW01000005">
    <property type="protein sequence ID" value="RLP11403.1"/>
    <property type="molecule type" value="Genomic_DNA"/>
</dbReference>
<sequence>MKGTIMSDSDFIMWNKDGNWLTAPYNDGAGGKFTSDTDTSAYFEMCADETHASIDKGNYFLFTNFEEIHPLPALHQKARNYDNNHLQIRIEDQWFECNCPSLDESEQNALATDKNIVVSCTPTGPRTLIWINEGGREQWRQDRAQKKIKNEQRKQAQRERAAAEAIKNRHDQGDHFINPYTFVPLPEQIRRSKPKGHEALKLDAVSGWFTWRLTFKTPLVYPVEDLPITKDGSIRYPGSALRGALRNLHESLTGSCLRILDDEYLPVHREPMSVGAQEHRLAVVREVNPVTGAITKVEPTEKLCWVESSVIHKVISADELYSGSRVNLNAKTRNYASHAKRYEITDEDAASAGDDWVLHLSEAGARPRPSKKHPTRSYFIAAGRLTGEKLITITQENWEQFKLMCAGSEDMTGEDNSNQSSPSSPRPGEWDCVKFQKSLGEEPECIGKRHKANALLSNGDTVWLDSNDRLKMATIWRYPGEYSVGDRMNKDFKPCHDPKSLCPSCAVFGSVDTRTPEKKKPSVEQAGYASHVRVGWAYSAGSISPDQIDIPPLRSPKPSSGGFYLEPGPSDSNKTSNDIPHAHWGSDSDKPKPRKIRGRKYYWHGQTDRDEPNRQTSRSKEASDGSIKIAREIVLETKVSFDNLTREQLGWLLAAADPGTFFNTTNTSQDKQQNEYWIHLGRSKPLGYGSAQPEITNLHVQTAHGRYDTVEDVPTTTEELISAISSHIPDELKCVHNYLRRVLMAHPQYVADDRIWYPPIGNFKKRNNREEKEEFDQSFQWFASNSGGRPPNGLTPLPDAMDDNQYLPTGASQKDSSNQKKNNTKGRRRR</sequence>
<organism evidence="2 3">
    <name type="scientific">Propionibacterium australiense</name>
    <dbReference type="NCBI Taxonomy" id="119981"/>
    <lineage>
        <taxon>Bacteria</taxon>
        <taxon>Bacillati</taxon>
        <taxon>Actinomycetota</taxon>
        <taxon>Actinomycetes</taxon>
        <taxon>Propionibacteriales</taxon>
        <taxon>Propionibacteriaceae</taxon>
        <taxon>Propionibacterium</taxon>
    </lineage>
</organism>
<feature type="region of interest" description="Disordered" evidence="1">
    <location>
        <begin position="409"/>
        <end position="430"/>
    </location>
</feature>
<comment type="caution">
    <text evidence="2">The sequence shown here is derived from an EMBL/GenBank/DDBJ whole genome shotgun (WGS) entry which is preliminary data.</text>
</comment>
<name>A0A8B3FU53_9ACTN</name>